<dbReference type="OrthoDB" id="4324085at2759"/>
<name>A0A135LMI7_PENPA</name>
<feature type="compositionally biased region" description="Polar residues" evidence="1">
    <location>
        <begin position="452"/>
        <end position="480"/>
    </location>
</feature>
<feature type="compositionally biased region" description="Low complexity" evidence="1">
    <location>
        <begin position="218"/>
        <end position="230"/>
    </location>
</feature>
<gene>
    <name evidence="2" type="ORF">PGRI_061440</name>
</gene>
<feature type="compositionally biased region" description="Basic and acidic residues" evidence="1">
    <location>
        <begin position="355"/>
        <end position="369"/>
    </location>
</feature>
<comment type="caution">
    <text evidence="2">The sequence shown here is derived from an EMBL/GenBank/DDBJ whole genome shotgun (WGS) entry which is preliminary data.</text>
</comment>
<dbReference type="Proteomes" id="UP000070168">
    <property type="component" value="Unassembled WGS sequence"/>
</dbReference>
<feature type="region of interest" description="Disordered" evidence="1">
    <location>
        <begin position="493"/>
        <end position="551"/>
    </location>
</feature>
<feature type="region of interest" description="Disordered" evidence="1">
    <location>
        <begin position="199"/>
        <end position="239"/>
    </location>
</feature>
<feature type="region of interest" description="Disordered" evidence="1">
    <location>
        <begin position="349"/>
        <end position="373"/>
    </location>
</feature>
<feature type="compositionally biased region" description="Polar residues" evidence="1">
    <location>
        <begin position="493"/>
        <end position="503"/>
    </location>
</feature>
<feature type="region of interest" description="Disordered" evidence="1">
    <location>
        <begin position="1"/>
        <end position="21"/>
    </location>
</feature>
<proteinExistence type="predicted"/>
<evidence type="ECO:0000313" key="2">
    <source>
        <dbReference type="EMBL" id="KXG50177.1"/>
    </source>
</evidence>
<evidence type="ECO:0000256" key="1">
    <source>
        <dbReference type="SAM" id="MobiDB-lite"/>
    </source>
</evidence>
<feature type="region of interest" description="Disordered" evidence="1">
    <location>
        <begin position="400"/>
        <end position="481"/>
    </location>
</feature>
<dbReference type="AlphaFoldDB" id="A0A135LMI7"/>
<organism evidence="2 3">
    <name type="scientific">Penicillium patulum</name>
    <name type="common">Penicillium griseofulvum</name>
    <dbReference type="NCBI Taxonomy" id="5078"/>
    <lineage>
        <taxon>Eukaryota</taxon>
        <taxon>Fungi</taxon>
        <taxon>Dikarya</taxon>
        <taxon>Ascomycota</taxon>
        <taxon>Pezizomycotina</taxon>
        <taxon>Eurotiomycetes</taxon>
        <taxon>Eurotiomycetidae</taxon>
        <taxon>Eurotiales</taxon>
        <taxon>Aspergillaceae</taxon>
        <taxon>Penicillium</taxon>
    </lineage>
</organism>
<keyword evidence="3" id="KW-1185">Reference proteome</keyword>
<sequence length="625" mass="68942">MDNIPPPEQANPAGATGAPSRRPLGSFDELFVDLLEAYRRYREFAEAIYTGDDLSPLFPDDSLWLSDIYRVMMLIFGEPHPRVVGDQDPIQDTIQWTDVLSARLTPEDFQCQPNGMFQCRVRGVLIEIRATSYYDILSGVAERLLQPLQNLSGQDREVRIRMKLHVDLLRTFDTLVSFAHRVVESLMDLHRSQFVYTTTEEEVVEPRTSASANPIPNDPNSDSYNVNNDSDSQEAHNHAVKEETLEPGVEQADLNLFDIPQYDPVDSAHDTHGHMSATQFLGQDHLDSASDSDEFLPTLQSGSSYTHSNVTSDYAISASDVLERLSSDLSIDMDDGSSYFGDVSHDTTTISSGHTDNDDHAIHSPRENSIDPVRGPDTMTVIQNSIQAAVEQVNRMEANAALPDSDTIRPVNNDAVSNMDSADANAPEQPGTPPNAIRNMDSADMNAPEQPGTPSNAVRNMDSPNAITPEQPGTPSNAVSNLVGPWLENVSTPASAIGSNANPSEPEIPARTKTEEPTGPTVSAAENRDRIRPGGSKRPRVESPSPVPKPRTFIKYTQNEEENALDFANRMIGARCTIEEFEREYAEEFGVSRTASAVCKRFQVKKSWAFLKPIRDAKKQKTESS</sequence>
<accession>A0A135LMI7</accession>
<reference evidence="2 3" key="1">
    <citation type="journal article" date="2016" name="BMC Genomics">
        <title>Genome sequencing and secondary metabolism of the postharvest pathogen Penicillium griseofulvum.</title>
        <authorList>
            <person name="Banani H."/>
            <person name="Marcet-Houben M."/>
            <person name="Ballester A.R."/>
            <person name="Abbruscato P."/>
            <person name="Gonzalez-Candelas L."/>
            <person name="Gabaldon T."/>
            <person name="Spadaro D."/>
        </authorList>
    </citation>
    <scope>NUCLEOTIDE SEQUENCE [LARGE SCALE GENOMIC DNA]</scope>
    <source>
        <strain evidence="2 3">PG3</strain>
    </source>
</reference>
<evidence type="ECO:0000313" key="3">
    <source>
        <dbReference type="Proteomes" id="UP000070168"/>
    </source>
</evidence>
<dbReference type="OMA" id="HDEEPYD"/>
<dbReference type="EMBL" id="LHQR01000048">
    <property type="protein sequence ID" value="KXG50177.1"/>
    <property type="molecule type" value="Genomic_DNA"/>
</dbReference>
<dbReference type="GeneID" id="63709158"/>
<protein>
    <submittedName>
        <fullName evidence="2">Uncharacterized protein</fullName>
    </submittedName>
</protein>
<dbReference type="RefSeq" id="XP_040648713.1">
    <property type="nucleotide sequence ID" value="XM_040793858.1"/>
</dbReference>